<proteinExistence type="predicted"/>
<reference evidence="2" key="1">
    <citation type="submission" date="2018-05" db="EMBL/GenBank/DDBJ databases">
        <authorList>
            <person name="Liu B.-T."/>
        </authorList>
    </citation>
    <scope>NUCLEOTIDE SEQUENCE [LARGE SCALE GENOMIC DNA]</scope>
    <source>
        <strain evidence="2">WD6-1</strain>
    </source>
</reference>
<protein>
    <submittedName>
        <fullName evidence="1">YbhB/YbcL family Raf kinase inhibitor-like protein</fullName>
    </submittedName>
</protein>
<dbReference type="Gene3D" id="3.90.280.10">
    <property type="entry name" value="PEBP-like"/>
    <property type="match status" value="1"/>
</dbReference>
<name>A0A2U2BRY3_9PROT</name>
<dbReference type="InterPro" id="IPR036610">
    <property type="entry name" value="PEBP-like_sf"/>
</dbReference>
<dbReference type="CDD" id="cd00865">
    <property type="entry name" value="PEBP_bact_arch"/>
    <property type="match status" value="1"/>
</dbReference>
<evidence type="ECO:0000313" key="1">
    <source>
        <dbReference type="EMBL" id="PWE16749.1"/>
    </source>
</evidence>
<dbReference type="OrthoDB" id="9797506at2"/>
<dbReference type="EMBL" id="QEXV01000005">
    <property type="protein sequence ID" value="PWE16749.1"/>
    <property type="molecule type" value="Genomic_DNA"/>
</dbReference>
<dbReference type="NCBIfam" id="TIGR00481">
    <property type="entry name" value="YbhB/YbcL family Raf kinase inhibitor-like protein"/>
    <property type="match status" value="1"/>
</dbReference>
<comment type="caution">
    <text evidence="1">The sequence shown here is derived from an EMBL/GenBank/DDBJ whole genome shotgun (WGS) entry which is preliminary data.</text>
</comment>
<dbReference type="SUPFAM" id="SSF49777">
    <property type="entry name" value="PEBP-like"/>
    <property type="match status" value="1"/>
</dbReference>
<gene>
    <name evidence="1" type="ORF">DDZ18_11140</name>
</gene>
<organism evidence="1 2">
    <name type="scientific">Marinicauda salina</name>
    <dbReference type="NCBI Taxonomy" id="2135793"/>
    <lineage>
        <taxon>Bacteria</taxon>
        <taxon>Pseudomonadati</taxon>
        <taxon>Pseudomonadota</taxon>
        <taxon>Alphaproteobacteria</taxon>
        <taxon>Maricaulales</taxon>
        <taxon>Maricaulaceae</taxon>
        <taxon>Marinicauda</taxon>
    </lineage>
</organism>
<evidence type="ECO:0000313" key="2">
    <source>
        <dbReference type="Proteomes" id="UP000245168"/>
    </source>
</evidence>
<dbReference type="Proteomes" id="UP000245168">
    <property type="component" value="Unassembled WGS sequence"/>
</dbReference>
<sequence length="153" mass="16061">MPLTLTSPAFADGETIPAKFTCEGANVSPSFSWSGVPEGTKSFALACVDPDAPGGVFHHWAIFNLPADLDGLAEGVDAAGLGAREAVTDFRKPGYGGPCPPPGHGTHHYHFRLYALDVARLGLHAQTECRAVIDAAEDAAIETAELVGLYERT</sequence>
<dbReference type="Pfam" id="PF01161">
    <property type="entry name" value="PBP"/>
    <property type="match status" value="1"/>
</dbReference>
<dbReference type="InterPro" id="IPR005247">
    <property type="entry name" value="YbhB_YbcL/LppC-like"/>
</dbReference>
<dbReference type="InterPro" id="IPR008914">
    <property type="entry name" value="PEBP"/>
</dbReference>
<dbReference type="PANTHER" id="PTHR30289:SF1">
    <property type="entry name" value="PEBP (PHOSPHATIDYLETHANOLAMINE-BINDING PROTEIN) FAMILY PROTEIN"/>
    <property type="match status" value="1"/>
</dbReference>
<keyword evidence="2" id="KW-1185">Reference proteome</keyword>
<accession>A0A2U2BRY3</accession>
<dbReference type="PANTHER" id="PTHR30289">
    <property type="entry name" value="UNCHARACTERIZED PROTEIN YBCL-RELATED"/>
    <property type="match status" value="1"/>
</dbReference>
<dbReference type="RefSeq" id="WP_109253472.1">
    <property type="nucleotide sequence ID" value="NZ_QEXV01000005.1"/>
</dbReference>
<dbReference type="AlphaFoldDB" id="A0A2U2BRY3"/>